<dbReference type="AlphaFoldDB" id="A0A9W4X8R8"/>
<keyword evidence="3" id="KW-1185">Reference proteome</keyword>
<keyword evidence="1" id="KW-0732">Signal</keyword>
<evidence type="ECO:0000313" key="3">
    <source>
        <dbReference type="Proteomes" id="UP001153678"/>
    </source>
</evidence>
<dbReference type="Proteomes" id="UP001153678">
    <property type="component" value="Unassembled WGS sequence"/>
</dbReference>
<feature type="chain" id="PRO_5040806415" evidence="1">
    <location>
        <begin position="20"/>
        <end position="56"/>
    </location>
</feature>
<gene>
    <name evidence="2" type="ORF">FWILDA_LOCUS16627</name>
</gene>
<evidence type="ECO:0000256" key="1">
    <source>
        <dbReference type="SAM" id="SignalP"/>
    </source>
</evidence>
<feature type="non-terminal residue" evidence="2">
    <location>
        <position position="56"/>
    </location>
</feature>
<proteinExistence type="predicted"/>
<dbReference type="EMBL" id="CAMKVN010011037">
    <property type="protein sequence ID" value="CAI2194540.1"/>
    <property type="molecule type" value="Genomic_DNA"/>
</dbReference>
<reference evidence="2" key="1">
    <citation type="submission" date="2022-08" db="EMBL/GenBank/DDBJ databases">
        <authorList>
            <person name="Kallberg Y."/>
            <person name="Tangrot J."/>
            <person name="Rosling A."/>
        </authorList>
    </citation>
    <scope>NUCLEOTIDE SEQUENCE</scope>
    <source>
        <strain evidence="2">Wild A</strain>
    </source>
</reference>
<organism evidence="2 3">
    <name type="scientific">Funneliformis geosporum</name>
    <dbReference type="NCBI Taxonomy" id="1117311"/>
    <lineage>
        <taxon>Eukaryota</taxon>
        <taxon>Fungi</taxon>
        <taxon>Fungi incertae sedis</taxon>
        <taxon>Mucoromycota</taxon>
        <taxon>Glomeromycotina</taxon>
        <taxon>Glomeromycetes</taxon>
        <taxon>Glomerales</taxon>
        <taxon>Glomeraceae</taxon>
        <taxon>Funneliformis</taxon>
    </lineage>
</organism>
<evidence type="ECO:0000313" key="2">
    <source>
        <dbReference type="EMBL" id="CAI2194540.1"/>
    </source>
</evidence>
<comment type="caution">
    <text evidence="2">The sequence shown here is derived from an EMBL/GenBank/DDBJ whole genome shotgun (WGS) entry which is preliminary data.</text>
</comment>
<feature type="signal peptide" evidence="1">
    <location>
        <begin position="1"/>
        <end position="19"/>
    </location>
</feature>
<name>A0A9W4X8R8_9GLOM</name>
<sequence length="56" mass="5930">ATPTNSGLLFLRLPPTVAALGGSYGSSLIIIRNECQIRPKAKTLAQLELEIALVPL</sequence>
<protein>
    <submittedName>
        <fullName evidence="2">12240_t:CDS:1</fullName>
    </submittedName>
</protein>
<feature type="non-terminal residue" evidence="2">
    <location>
        <position position="1"/>
    </location>
</feature>
<accession>A0A9W4X8R8</accession>